<reference evidence="1 2" key="1">
    <citation type="submission" date="2017-12" db="EMBL/GenBank/DDBJ databases">
        <title>Complete genome sequence of Spiroplasma monobiae MQ-1 (ATCC 33825).</title>
        <authorList>
            <person name="Tsai Y.-M."/>
            <person name="Lo W.-S."/>
            <person name="Wu P.-S."/>
            <person name="Cho S.-T."/>
            <person name="Kuo C.-H."/>
        </authorList>
    </citation>
    <scope>NUCLEOTIDE SEQUENCE [LARGE SCALE GENOMIC DNA]</scope>
    <source>
        <strain evidence="1 2">MQ-1</strain>
    </source>
</reference>
<accession>A0A2K9LUM6</accession>
<dbReference type="RefSeq" id="WP_101780805.1">
    <property type="nucleotide sequence ID" value="NZ_CP025543.1"/>
</dbReference>
<keyword evidence="2" id="KW-1185">Reference proteome</keyword>
<protein>
    <submittedName>
        <fullName evidence="1">Uncharacterized protein</fullName>
    </submittedName>
</protein>
<proteinExistence type="predicted"/>
<dbReference type="AlphaFoldDB" id="A0A2K9LUM6"/>
<dbReference type="Proteomes" id="UP000234790">
    <property type="component" value="Chromosome"/>
</dbReference>
<evidence type="ECO:0000313" key="1">
    <source>
        <dbReference type="EMBL" id="AUM62752.1"/>
    </source>
</evidence>
<dbReference type="EMBL" id="CP025543">
    <property type="protein sequence ID" value="AUM62752.1"/>
    <property type="molecule type" value="Genomic_DNA"/>
</dbReference>
<dbReference type="OrthoDB" id="389448at2"/>
<gene>
    <name evidence="1" type="ORF">SMONO_v1c05030</name>
</gene>
<evidence type="ECO:0000313" key="2">
    <source>
        <dbReference type="Proteomes" id="UP000234790"/>
    </source>
</evidence>
<dbReference type="KEGG" id="smoo:SMONO_v1c05030"/>
<organism evidence="1 2">
    <name type="scientific">Spiroplasma monobiae MQ-1</name>
    <dbReference type="NCBI Taxonomy" id="1336748"/>
    <lineage>
        <taxon>Bacteria</taxon>
        <taxon>Bacillati</taxon>
        <taxon>Mycoplasmatota</taxon>
        <taxon>Mollicutes</taxon>
        <taxon>Entomoplasmatales</taxon>
        <taxon>Spiroplasmataceae</taxon>
        <taxon>Spiroplasma</taxon>
    </lineage>
</organism>
<sequence>MEINNFLKHLNTILNEKSCSQIEFYAPQDVLVTDGSQSYNLKDVYKVHYLNGNYKFVNLFFTFDGIDRLVKANNQNNLSFYLNLVGKEKEDKARLIESYLDQPSNLGLTQLFPSIQHWPIVFLDQIADEQINIFVHILEHKNLLNQSITNYDCLFIDTREEFISKFLPLWV</sequence>
<name>A0A2K9LUM6_SPISQ</name>